<dbReference type="SUPFAM" id="SSF53822">
    <property type="entry name" value="Periplasmic binding protein-like I"/>
    <property type="match status" value="1"/>
</dbReference>
<reference evidence="1" key="1">
    <citation type="submission" date="2016-01" db="EMBL/GenBank/DDBJ databases">
        <authorList>
            <person name="Peeters C."/>
        </authorList>
    </citation>
    <scope>NUCLEOTIDE SEQUENCE [LARGE SCALE GENOMIC DNA]</scope>
    <source>
        <strain evidence="1">LMG 22934</strain>
    </source>
</reference>
<protein>
    <submittedName>
        <fullName evidence="1">D-ribose transporter subunit RbsB</fullName>
    </submittedName>
</protein>
<evidence type="ECO:0000313" key="2">
    <source>
        <dbReference type="Proteomes" id="UP000054977"/>
    </source>
</evidence>
<proteinExistence type="predicted"/>
<dbReference type="OrthoDB" id="9805127at2"/>
<keyword evidence="2" id="KW-1185">Reference proteome</keyword>
<dbReference type="STRING" id="326474.AWB65_05142"/>
<organism evidence="1 2">
    <name type="scientific">Caballeronia humi</name>
    <dbReference type="NCBI Taxonomy" id="326474"/>
    <lineage>
        <taxon>Bacteria</taxon>
        <taxon>Pseudomonadati</taxon>
        <taxon>Pseudomonadota</taxon>
        <taxon>Betaproteobacteria</taxon>
        <taxon>Burkholderiales</taxon>
        <taxon>Burkholderiaceae</taxon>
        <taxon>Caballeronia</taxon>
    </lineage>
</organism>
<comment type="caution">
    <text evidence="1">The sequence shown here is derived from an EMBL/GenBank/DDBJ whole genome shotgun (WGS) entry which is preliminary data.</text>
</comment>
<sequence length="83" mass="8934">MQNILQAHPAGTIDPVFAANGQMDLGALQAIRESSRSGEIKVLGLDGQKEEFEAIRADGTTVWARLNETLDIVPTRVSFGPRG</sequence>
<gene>
    <name evidence="1" type="ORF">AWB65_05142</name>
</gene>
<name>A0A158IPJ8_9BURK</name>
<dbReference type="InterPro" id="IPR028082">
    <property type="entry name" value="Peripla_BP_I"/>
</dbReference>
<dbReference type="AlphaFoldDB" id="A0A158IPJ8"/>
<dbReference type="Gene3D" id="3.40.50.2300">
    <property type="match status" value="1"/>
</dbReference>
<dbReference type="EMBL" id="FCNW02000038">
    <property type="protein sequence ID" value="SAL58129.1"/>
    <property type="molecule type" value="Genomic_DNA"/>
</dbReference>
<dbReference type="Proteomes" id="UP000054977">
    <property type="component" value="Unassembled WGS sequence"/>
</dbReference>
<evidence type="ECO:0000313" key="1">
    <source>
        <dbReference type="EMBL" id="SAL58129.1"/>
    </source>
</evidence>
<dbReference type="RefSeq" id="WP_087669833.1">
    <property type="nucleotide sequence ID" value="NZ_FCNW02000038.1"/>
</dbReference>
<accession>A0A158IPJ8</accession>